<organism evidence="1 2">
    <name type="scientific">Kushneria sinocarnis</name>
    <dbReference type="NCBI Taxonomy" id="595502"/>
    <lineage>
        <taxon>Bacteria</taxon>
        <taxon>Pseudomonadati</taxon>
        <taxon>Pseudomonadota</taxon>
        <taxon>Gammaproteobacteria</taxon>
        <taxon>Oceanospirillales</taxon>
        <taxon>Halomonadaceae</taxon>
        <taxon>Kushneria</taxon>
    </lineage>
</organism>
<evidence type="ECO:0000313" key="2">
    <source>
        <dbReference type="Proteomes" id="UP000281975"/>
    </source>
</evidence>
<name>A0A420WWL3_9GAMM</name>
<sequence length="219" mass="23967">MSDARLSSPAVARNREPLREVLARVLPQPGRVLEIASGSGEHACYFSRQLPGLSWQPSDPDPQALASIRAWRETACQASQPGVDNPNAVDNPAGRLLAPLQLDVTRRPWPAAVGEIDALVCINMIHIAPWAAAQALFAEAGERLPQHGPLVLYGPFRRHGAHTAPSNDAFDRSLQARDARWGIRDLESEVLALAEQHALRLDEVITMPANNLSVILRRR</sequence>
<dbReference type="AlphaFoldDB" id="A0A420WWL3"/>
<reference evidence="1 2" key="1">
    <citation type="submission" date="2018-10" db="EMBL/GenBank/DDBJ databases">
        <title>Genomic Encyclopedia of Type Strains, Phase IV (KMG-IV): sequencing the most valuable type-strain genomes for metagenomic binning, comparative biology and taxonomic classification.</title>
        <authorList>
            <person name="Goeker M."/>
        </authorList>
    </citation>
    <scope>NUCLEOTIDE SEQUENCE [LARGE SCALE GENOMIC DNA]</scope>
    <source>
        <strain evidence="1 2">DSM 23229</strain>
    </source>
</reference>
<comment type="caution">
    <text evidence="1">The sequence shown here is derived from an EMBL/GenBank/DDBJ whole genome shotgun (WGS) entry which is preliminary data.</text>
</comment>
<accession>A0A420WWL3</accession>
<protein>
    <submittedName>
        <fullName evidence="1">Uncharacterized protein DUF938</fullName>
    </submittedName>
</protein>
<gene>
    <name evidence="1" type="ORF">C7446_1998</name>
</gene>
<dbReference type="InterPro" id="IPR010342">
    <property type="entry name" value="DUF938"/>
</dbReference>
<dbReference type="Proteomes" id="UP000281975">
    <property type="component" value="Unassembled WGS sequence"/>
</dbReference>
<proteinExistence type="predicted"/>
<dbReference type="InterPro" id="IPR029063">
    <property type="entry name" value="SAM-dependent_MTases_sf"/>
</dbReference>
<dbReference type="RefSeq" id="WP_121172943.1">
    <property type="nucleotide sequence ID" value="NZ_RBIN01000005.1"/>
</dbReference>
<dbReference type="Pfam" id="PF06080">
    <property type="entry name" value="DUF938"/>
    <property type="match status" value="1"/>
</dbReference>
<dbReference type="PANTHER" id="PTHR20974:SF0">
    <property type="entry name" value="UPF0585 PROTEIN CG18661"/>
    <property type="match status" value="1"/>
</dbReference>
<dbReference type="OrthoDB" id="5563826at2"/>
<dbReference type="SUPFAM" id="SSF53335">
    <property type="entry name" value="S-adenosyl-L-methionine-dependent methyltransferases"/>
    <property type="match status" value="1"/>
</dbReference>
<dbReference type="EMBL" id="RBIN01000005">
    <property type="protein sequence ID" value="RKR03473.1"/>
    <property type="molecule type" value="Genomic_DNA"/>
</dbReference>
<keyword evidence="2" id="KW-1185">Reference proteome</keyword>
<dbReference type="Gene3D" id="3.40.50.150">
    <property type="entry name" value="Vaccinia Virus protein VP39"/>
    <property type="match status" value="1"/>
</dbReference>
<evidence type="ECO:0000313" key="1">
    <source>
        <dbReference type="EMBL" id="RKR03473.1"/>
    </source>
</evidence>
<dbReference type="PANTHER" id="PTHR20974">
    <property type="entry name" value="UPF0585 PROTEIN CG18661"/>
    <property type="match status" value="1"/>
</dbReference>